<dbReference type="InterPro" id="IPR031248">
    <property type="entry name" value="RNF213"/>
</dbReference>
<organism evidence="1 2">
    <name type="scientific">Bugula neritina</name>
    <name type="common">Brown bryozoan</name>
    <name type="synonym">Sertularia neritina</name>
    <dbReference type="NCBI Taxonomy" id="10212"/>
    <lineage>
        <taxon>Eukaryota</taxon>
        <taxon>Metazoa</taxon>
        <taxon>Spiralia</taxon>
        <taxon>Lophotrochozoa</taxon>
        <taxon>Bryozoa</taxon>
        <taxon>Gymnolaemata</taxon>
        <taxon>Cheilostomatida</taxon>
        <taxon>Flustrina</taxon>
        <taxon>Buguloidea</taxon>
        <taxon>Bugulidae</taxon>
        <taxon>Bugula</taxon>
    </lineage>
</organism>
<keyword evidence="2" id="KW-1185">Reference proteome</keyword>
<dbReference type="EMBL" id="VXIV02000281">
    <property type="protein sequence ID" value="KAF6039294.1"/>
    <property type="molecule type" value="Genomic_DNA"/>
</dbReference>
<accession>A0A7J7KMA2</accession>
<dbReference type="GO" id="GO:0004842">
    <property type="term" value="F:ubiquitin-protein transferase activity"/>
    <property type="evidence" value="ECO:0007669"/>
    <property type="project" value="InterPro"/>
</dbReference>
<sequence length="388" mass="44665">MTPMSFYCIVNCHLLAYKVTQVIENRLNNLADHTIDSFGLAFIYDERAKNCRIKVYLDKNLVKNPMIRWNLCQKLRQKEKVAGKDITISAHRQIKTDEIMCQLFREFGYCVEDESCDTIHLDIAHEVEAGVDEVLFNLIILGSLVNSDGFVWQVKRGQYYIVECMPLISENNENVHTVLDLLPTTHCLTPLETFQQYKDCAPQQSFVGFDSATLHDERWQLVLKHLVCLESNNSQFNLRDEPIEDACKALELLIKNCGLEDPTWSELRHYTHFLSSQLTKVLASPFCGPLFAQELPGFKSFVVKFMLTMAKDFATRSLKIAEETPGKDLHQVAYGNADKVFSNLSMKKTWEKSNYPYLFFNEDGESFTTLGFHAESSKVLVRFLQCYI</sequence>
<name>A0A7J7KMA2_BUGNE</name>
<dbReference type="PANTHER" id="PTHR22605:SF16">
    <property type="entry name" value="E3 UBIQUITIN-PROTEIN LIGASE RNF213"/>
    <property type="match status" value="1"/>
</dbReference>
<reference evidence="1" key="1">
    <citation type="submission" date="2020-06" db="EMBL/GenBank/DDBJ databases">
        <title>Draft genome of Bugula neritina, a colonial animal packing powerful symbionts and potential medicines.</title>
        <authorList>
            <person name="Rayko M."/>
        </authorList>
    </citation>
    <scope>NUCLEOTIDE SEQUENCE [LARGE SCALE GENOMIC DNA]</scope>
    <source>
        <strain evidence="1">Kwan_BN1</strain>
    </source>
</reference>
<evidence type="ECO:0000313" key="2">
    <source>
        <dbReference type="Proteomes" id="UP000593567"/>
    </source>
</evidence>
<dbReference type="PANTHER" id="PTHR22605">
    <property type="entry name" value="RZ-TYPE DOMAIN-CONTAINING PROTEIN"/>
    <property type="match status" value="1"/>
</dbReference>
<proteinExistence type="predicted"/>
<comment type="caution">
    <text evidence="1">The sequence shown here is derived from an EMBL/GenBank/DDBJ whole genome shotgun (WGS) entry which is preliminary data.</text>
</comment>
<protein>
    <submittedName>
        <fullName evidence="1">RNF213</fullName>
    </submittedName>
</protein>
<dbReference type="AlphaFoldDB" id="A0A7J7KMA2"/>
<dbReference type="Proteomes" id="UP000593567">
    <property type="component" value="Unassembled WGS sequence"/>
</dbReference>
<gene>
    <name evidence="1" type="ORF">EB796_002396</name>
</gene>
<dbReference type="GO" id="GO:0016887">
    <property type="term" value="F:ATP hydrolysis activity"/>
    <property type="evidence" value="ECO:0007669"/>
    <property type="project" value="InterPro"/>
</dbReference>
<dbReference type="OrthoDB" id="6158098at2759"/>
<evidence type="ECO:0000313" key="1">
    <source>
        <dbReference type="EMBL" id="KAF6039294.1"/>
    </source>
</evidence>